<evidence type="ECO:0000313" key="2">
    <source>
        <dbReference type="EMBL" id="MBE0370875.1"/>
    </source>
</evidence>
<dbReference type="InterPro" id="IPR045851">
    <property type="entry name" value="AMP-bd_C_sf"/>
</dbReference>
<dbReference type="InterPro" id="IPR042099">
    <property type="entry name" value="ANL_N_sf"/>
</dbReference>
<dbReference type="Proteomes" id="UP000615755">
    <property type="component" value="Unassembled WGS sequence"/>
</dbReference>
<evidence type="ECO:0000259" key="1">
    <source>
        <dbReference type="Pfam" id="PF00501"/>
    </source>
</evidence>
<name>A0ABR9EIP0_9GAMM</name>
<dbReference type="SUPFAM" id="SSF56801">
    <property type="entry name" value="Acetyl-CoA synthetase-like"/>
    <property type="match status" value="1"/>
</dbReference>
<dbReference type="Gene3D" id="3.30.300.30">
    <property type="match status" value="1"/>
</dbReference>
<accession>A0ABR9EIP0</accession>
<reference evidence="2 3" key="1">
    <citation type="submission" date="2015-03" db="EMBL/GenBank/DDBJ databases">
        <title>Genome sequence of Pseudoalteromonas aurantia.</title>
        <authorList>
            <person name="Xie B.-B."/>
            <person name="Rong J.-C."/>
            <person name="Qin Q.-L."/>
            <person name="Zhang Y.-Z."/>
        </authorList>
    </citation>
    <scope>NUCLEOTIDE SEQUENCE [LARGE SCALE GENOMIC DNA]</scope>
    <source>
        <strain evidence="2 3">208</strain>
    </source>
</reference>
<dbReference type="Gene3D" id="3.40.50.12780">
    <property type="entry name" value="N-terminal domain of ligase-like"/>
    <property type="match status" value="1"/>
</dbReference>
<evidence type="ECO:0000313" key="3">
    <source>
        <dbReference type="Proteomes" id="UP000615755"/>
    </source>
</evidence>
<dbReference type="RefSeq" id="WP_192509907.1">
    <property type="nucleotide sequence ID" value="NZ_AQGV01000015.1"/>
</dbReference>
<feature type="domain" description="AMP-dependent synthetase/ligase" evidence="1">
    <location>
        <begin position="14"/>
        <end position="376"/>
    </location>
</feature>
<sequence length="510" mass="56644">MNNTLSNALHTALFHWAQSQPEQPFLLAEPMCSYQQAANYVGALATVLQSTKRTAIWLEKNNHYVLAILASLTARSAYVPIDAKQPAARVSLILGDAEVDTLIVDSTHLTQAIALQSEYPNIRIIEISKTGASTPNITSFNWFKHIHTSYKKPKVSFDNNDLAAILFTSGSTGRPKGVKLSVKNLLHFINWCQQSLSLSSTHRFLNIASFNFDLSTFDLFMSLTVGGSLYVTSEDVVKQPLLLANILKEQKINVMYTVPSLLNLMNRIALWQQAQVLSLTHIIFAGEVMPKSCLRTLNDNIQHCRFFNFYGPTETNVCLAYSITDEDIISDGAIPIGTPFGDSQVQLVGEDNVEIPQLEGAIGELVVRGSCVTPGYCNEGQQSKNHQQHLHKTGDIVQFAAGKYYFLGRRDRMIKVAGFRIELGEIEARLSLHESITEVATRYCIESAKIIATYSPTNMANKPSAIELKAYCAEHLPVYMIPHRFKALSKLPKNANGKIDYPQLAKVECS</sequence>
<comment type="caution">
    <text evidence="2">The sequence shown here is derived from an EMBL/GenBank/DDBJ whole genome shotgun (WGS) entry which is preliminary data.</text>
</comment>
<dbReference type="PANTHER" id="PTHR45527:SF1">
    <property type="entry name" value="FATTY ACID SYNTHASE"/>
    <property type="match status" value="1"/>
</dbReference>
<organism evidence="2 3">
    <name type="scientific">Pseudoalteromonas aurantia 208</name>
    <dbReference type="NCBI Taxonomy" id="1314867"/>
    <lineage>
        <taxon>Bacteria</taxon>
        <taxon>Pseudomonadati</taxon>
        <taxon>Pseudomonadota</taxon>
        <taxon>Gammaproteobacteria</taxon>
        <taxon>Alteromonadales</taxon>
        <taxon>Pseudoalteromonadaceae</taxon>
        <taxon>Pseudoalteromonas</taxon>
    </lineage>
</organism>
<proteinExistence type="predicted"/>
<dbReference type="PANTHER" id="PTHR45527">
    <property type="entry name" value="NONRIBOSOMAL PEPTIDE SYNTHETASE"/>
    <property type="match status" value="1"/>
</dbReference>
<gene>
    <name evidence="2" type="ORF">PAUR_b0993</name>
</gene>
<dbReference type="EMBL" id="AQGV01000015">
    <property type="protein sequence ID" value="MBE0370875.1"/>
    <property type="molecule type" value="Genomic_DNA"/>
</dbReference>
<dbReference type="InterPro" id="IPR000873">
    <property type="entry name" value="AMP-dep_synth/lig_dom"/>
</dbReference>
<protein>
    <recommendedName>
        <fullName evidence="1">AMP-dependent synthetase/ligase domain-containing protein</fullName>
    </recommendedName>
</protein>
<keyword evidence="3" id="KW-1185">Reference proteome</keyword>
<dbReference type="Pfam" id="PF00501">
    <property type="entry name" value="AMP-binding"/>
    <property type="match status" value="1"/>
</dbReference>
<dbReference type="InterPro" id="IPR020845">
    <property type="entry name" value="AMP-binding_CS"/>
</dbReference>
<dbReference type="PROSITE" id="PS00455">
    <property type="entry name" value="AMP_BINDING"/>
    <property type="match status" value="1"/>
</dbReference>